<keyword evidence="3" id="KW-0804">Transcription</keyword>
<sequence length="195" mass="22276">MGADQIRDAALMYFASHGYEGTSLREIAEEAGIKKPSIYAHYKGKEDLFIQVVRYAFEQEQRNLLELFRKQGEAPLQERMKALLIWLNEEYSSNPAAKFMLRVAYFPPASLQGEIMDIVYPFLDRLERGITRLIQREIAEGKLGQLDPQQAAIALMTLLDGVIVELLYAGSKPYFRRLEAAWPIFWKGLEAAGNE</sequence>
<dbReference type="InterPro" id="IPR036271">
    <property type="entry name" value="Tet_transcr_reg_TetR-rel_C_sf"/>
</dbReference>
<evidence type="ECO:0000313" key="7">
    <source>
        <dbReference type="Proteomes" id="UP001240171"/>
    </source>
</evidence>
<dbReference type="InterPro" id="IPR001647">
    <property type="entry name" value="HTH_TetR"/>
</dbReference>
<dbReference type="Pfam" id="PF00440">
    <property type="entry name" value="TetR_N"/>
    <property type="match status" value="1"/>
</dbReference>
<dbReference type="SUPFAM" id="SSF48498">
    <property type="entry name" value="Tetracyclin repressor-like, C-terminal domain"/>
    <property type="match status" value="1"/>
</dbReference>
<dbReference type="InterPro" id="IPR050109">
    <property type="entry name" value="HTH-type_TetR-like_transc_reg"/>
</dbReference>
<keyword evidence="1" id="KW-0805">Transcription regulation</keyword>
<feature type="DNA-binding region" description="H-T-H motif" evidence="4">
    <location>
        <begin position="23"/>
        <end position="42"/>
    </location>
</feature>
<keyword evidence="7" id="KW-1185">Reference proteome</keyword>
<dbReference type="EMBL" id="JAUQTB010000003">
    <property type="protein sequence ID" value="MDO7906490.1"/>
    <property type="molecule type" value="Genomic_DNA"/>
</dbReference>
<dbReference type="InterPro" id="IPR009057">
    <property type="entry name" value="Homeodomain-like_sf"/>
</dbReference>
<keyword evidence="2 4" id="KW-0238">DNA-binding</keyword>
<proteinExistence type="predicted"/>
<dbReference type="PRINTS" id="PR00455">
    <property type="entry name" value="HTHTETR"/>
</dbReference>
<evidence type="ECO:0000256" key="2">
    <source>
        <dbReference type="ARBA" id="ARBA00023125"/>
    </source>
</evidence>
<organism evidence="6 7">
    <name type="scientific">Paenibacillus lacisoli</name>
    <dbReference type="NCBI Taxonomy" id="3064525"/>
    <lineage>
        <taxon>Bacteria</taxon>
        <taxon>Bacillati</taxon>
        <taxon>Bacillota</taxon>
        <taxon>Bacilli</taxon>
        <taxon>Bacillales</taxon>
        <taxon>Paenibacillaceae</taxon>
        <taxon>Paenibacillus</taxon>
    </lineage>
</organism>
<evidence type="ECO:0000259" key="5">
    <source>
        <dbReference type="PROSITE" id="PS50977"/>
    </source>
</evidence>
<dbReference type="PANTHER" id="PTHR30055:SF238">
    <property type="entry name" value="MYCOFACTOCIN BIOSYNTHESIS TRANSCRIPTIONAL REGULATOR MFTR-RELATED"/>
    <property type="match status" value="1"/>
</dbReference>
<evidence type="ECO:0000313" key="6">
    <source>
        <dbReference type="EMBL" id="MDO7906490.1"/>
    </source>
</evidence>
<protein>
    <submittedName>
        <fullName evidence="6">TetR/AcrR family transcriptional regulator</fullName>
    </submittedName>
</protein>
<evidence type="ECO:0000256" key="3">
    <source>
        <dbReference type="ARBA" id="ARBA00023163"/>
    </source>
</evidence>
<dbReference type="SUPFAM" id="SSF46689">
    <property type="entry name" value="Homeodomain-like"/>
    <property type="match status" value="1"/>
</dbReference>
<dbReference type="Proteomes" id="UP001240171">
    <property type="component" value="Unassembled WGS sequence"/>
</dbReference>
<reference evidence="6 7" key="1">
    <citation type="submission" date="2023-07" db="EMBL/GenBank/DDBJ databases">
        <title>Paenibacillus sp. JX-17 nov. isolated from soil.</title>
        <authorList>
            <person name="Wan Y."/>
            <person name="Liu B."/>
        </authorList>
    </citation>
    <scope>NUCLEOTIDE SEQUENCE [LARGE SCALE GENOMIC DNA]</scope>
    <source>
        <strain evidence="6 7">JX-17</strain>
    </source>
</reference>
<comment type="caution">
    <text evidence="6">The sequence shown here is derived from an EMBL/GenBank/DDBJ whole genome shotgun (WGS) entry which is preliminary data.</text>
</comment>
<dbReference type="PROSITE" id="PS50977">
    <property type="entry name" value="HTH_TETR_2"/>
    <property type="match status" value="1"/>
</dbReference>
<dbReference type="PANTHER" id="PTHR30055">
    <property type="entry name" value="HTH-TYPE TRANSCRIPTIONAL REGULATOR RUTR"/>
    <property type="match status" value="1"/>
</dbReference>
<feature type="domain" description="HTH tetR-type" evidence="5">
    <location>
        <begin position="1"/>
        <end position="60"/>
    </location>
</feature>
<gene>
    <name evidence="6" type="ORF">Q5741_08670</name>
</gene>
<dbReference type="Gene3D" id="1.10.357.10">
    <property type="entry name" value="Tetracycline Repressor, domain 2"/>
    <property type="match status" value="1"/>
</dbReference>
<dbReference type="Gene3D" id="1.10.10.60">
    <property type="entry name" value="Homeodomain-like"/>
    <property type="match status" value="1"/>
</dbReference>
<evidence type="ECO:0000256" key="1">
    <source>
        <dbReference type="ARBA" id="ARBA00023015"/>
    </source>
</evidence>
<evidence type="ECO:0000256" key="4">
    <source>
        <dbReference type="PROSITE-ProRule" id="PRU00335"/>
    </source>
</evidence>
<dbReference type="RefSeq" id="WP_305023827.1">
    <property type="nucleotide sequence ID" value="NZ_JAUQTB010000003.1"/>
</dbReference>
<name>A0ABT9CC91_9BACL</name>
<accession>A0ABT9CC91</accession>